<name>A0ABT5FBF3_9GAMM</name>
<dbReference type="InterPro" id="IPR014746">
    <property type="entry name" value="Gln_synth/guanido_kin_cat_dom"/>
</dbReference>
<dbReference type="HAMAP" id="MF_00578">
    <property type="entry name" value="Glu_cys_ligase"/>
    <property type="match status" value="1"/>
</dbReference>
<evidence type="ECO:0000313" key="11">
    <source>
        <dbReference type="EMBL" id="MDC2888878.1"/>
    </source>
</evidence>
<dbReference type="Gene3D" id="3.30.590.20">
    <property type="match status" value="1"/>
</dbReference>
<dbReference type="EMBL" id="JAQOMS010000002">
    <property type="protein sequence ID" value="MDC2888878.1"/>
    <property type="molecule type" value="Genomic_DNA"/>
</dbReference>
<organism evidence="11 12">
    <name type="scientific">Psychrosphaera algicola</name>
    <dbReference type="NCBI Taxonomy" id="3023714"/>
    <lineage>
        <taxon>Bacteria</taxon>
        <taxon>Pseudomonadati</taxon>
        <taxon>Pseudomonadota</taxon>
        <taxon>Gammaproteobacteria</taxon>
        <taxon>Alteromonadales</taxon>
        <taxon>Pseudoalteromonadaceae</taxon>
        <taxon>Psychrosphaera</taxon>
    </lineage>
</organism>
<comment type="similarity">
    <text evidence="2 8">Belongs to the glutamate--cysteine ligase type 1 family. Type 1 subfamily.</text>
</comment>
<evidence type="ECO:0000256" key="4">
    <source>
        <dbReference type="ARBA" id="ARBA00022684"/>
    </source>
</evidence>
<evidence type="ECO:0000256" key="8">
    <source>
        <dbReference type="HAMAP-Rule" id="MF_00578"/>
    </source>
</evidence>
<evidence type="ECO:0000256" key="9">
    <source>
        <dbReference type="RuleBase" id="RU004391"/>
    </source>
</evidence>
<dbReference type="NCBIfam" id="TIGR01434">
    <property type="entry name" value="glu_cys_ligase"/>
    <property type="match status" value="1"/>
</dbReference>
<protein>
    <recommendedName>
        <fullName evidence="8">Glutamate--cysteine ligase</fullName>
        <ecNumber evidence="8">6.3.2.2</ecNumber>
    </recommendedName>
    <alternativeName>
        <fullName evidence="8">Gamma-ECS</fullName>
        <shortName evidence="8">GCS</shortName>
    </alternativeName>
    <alternativeName>
        <fullName evidence="8">Gamma-glutamylcysteine synthetase</fullName>
    </alternativeName>
</protein>
<evidence type="ECO:0000256" key="5">
    <source>
        <dbReference type="ARBA" id="ARBA00022741"/>
    </source>
</evidence>
<sequence>MTTVHDKLEQLKTAEFSTAIKNIKRGIEREGLRITPEGKLSQLDHPQALGASLTHPYITTDYSESLMELITPPSNSIQETFNQLQDVHKFVLENIGSEMLWPMSMPCFIGDESDIRIAHYGTSNVAQMKSTYRQGLKNRYGSMMQAIAGIHYNFSLPEEFWQKYQELLGDTSDSKDFQSAQYMHMVRNIKRFVWVVTYLFGASPAMCKSFLGGRESQFEFETFGKGSIYLPNATSLRMSDLGYTNSAQSALNIEYGSLTQYIEKLRKAIHTESEQYKNIGVKVDGKYKQLNHNILQIENELYAPVRPKQVAKSGEKPTDALENRGVMYVELRALDVNPFSPYGITMEQMRVLDVFLLYCLLEPQEILTDQQQAEAEENQDKVVVDGRRDDLTLSQNGQVVSREKWLESMFVDFTEIAKWLDQSYSGEEYAKAVSNVSETASNPDLTLSGKLMTELLTRGIDNGKVGMELAAYYKDAILKTPADTFTRQYMVDKGRQSIIDREAIEAADNVSFDEFLEQYFKTNS</sequence>
<comment type="catalytic activity">
    <reaction evidence="7 8 9">
        <text>L-cysteine + L-glutamate + ATP = gamma-L-glutamyl-L-cysteine + ADP + phosphate + H(+)</text>
        <dbReference type="Rhea" id="RHEA:13285"/>
        <dbReference type="ChEBI" id="CHEBI:15378"/>
        <dbReference type="ChEBI" id="CHEBI:29985"/>
        <dbReference type="ChEBI" id="CHEBI:30616"/>
        <dbReference type="ChEBI" id="CHEBI:35235"/>
        <dbReference type="ChEBI" id="CHEBI:43474"/>
        <dbReference type="ChEBI" id="CHEBI:58173"/>
        <dbReference type="ChEBI" id="CHEBI:456216"/>
        <dbReference type="EC" id="6.3.2.2"/>
    </reaction>
</comment>
<evidence type="ECO:0000256" key="7">
    <source>
        <dbReference type="ARBA" id="ARBA00048819"/>
    </source>
</evidence>
<dbReference type="PANTHER" id="PTHR38761:SF1">
    <property type="entry name" value="GLUTAMATE--CYSTEINE LIGASE"/>
    <property type="match status" value="1"/>
</dbReference>
<evidence type="ECO:0000256" key="1">
    <source>
        <dbReference type="ARBA" id="ARBA00005006"/>
    </source>
</evidence>
<gene>
    <name evidence="8 11" type="primary">gshA</name>
    <name evidence="11" type="ORF">PN838_08950</name>
</gene>
<dbReference type="Pfam" id="PF04262">
    <property type="entry name" value="Glu_cys_ligase"/>
    <property type="match status" value="1"/>
</dbReference>
<keyword evidence="6 8" id="KW-0067">ATP-binding</keyword>
<proteinExistence type="inferred from homology"/>
<feature type="domain" description="Glutamate--cysteine ligase" evidence="10">
    <location>
        <begin position="8"/>
        <end position="382"/>
    </location>
</feature>
<comment type="caution">
    <text evidence="11">The sequence shown here is derived from an EMBL/GenBank/DDBJ whole genome shotgun (WGS) entry which is preliminary data.</text>
</comment>
<keyword evidence="12" id="KW-1185">Reference proteome</keyword>
<dbReference type="EC" id="6.3.2.2" evidence="8"/>
<dbReference type="SUPFAM" id="SSF55931">
    <property type="entry name" value="Glutamine synthetase/guanido kinase"/>
    <property type="match status" value="1"/>
</dbReference>
<comment type="pathway">
    <text evidence="1 8 9">Sulfur metabolism; glutathione biosynthesis; glutathione from L-cysteine and L-glutamate: step 1/2.</text>
</comment>
<evidence type="ECO:0000256" key="2">
    <source>
        <dbReference type="ARBA" id="ARBA00008772"/>
    </source>
</evidence>
<reference evidence="11 12" key="1">
    <citation type="submission" date="2023-01" db="EMBL/GenBank/DDBJ databases">
        <title>Psychrosphaera sp. nov., isolated from marine algae.</title>
        <authorList>
            <person name="Bayburt H."/>
            <person name="Choi B.J."/>
            <person name="Kim J.M."/>
            <person name="Choi D.G."/>
            <person name="Jeon C.O."/>
        </authorList>
    </citation>
    <scope>NUCLEOTIDE SEQUENCE [LARGE SCALE GENOMIC DNA]</scope>
    <source>
        <strain evidence="11 12">G1-22</strain>
    </source>
</reference>
<dbReference type="RefSeq" id="WP_272180434.1">
    <property type="nucleotide sequence ID" value="NZ_JAQOMS010000002.1"/>
</dbReference>
<dbReference type="InterPro" id="IPR007370">
    <property type="entry name" value="Glu_cys_ligase"/>
</dbReference>
<evidence type="ECO:0000256" key="3">
    <source>
        <dbReference type="ARBA" id="ARBA00022598"/>
    </source>
</evidence>
<dbReference type="InterPro" id="IPR006334">
    <property type="entry name" value="Glut_cys_ligase"/>
</dbReference>
<dbReference type="PANTHER" id="PTHR38761">
    <property type="entry name" value="GLUTAMATE--CYSTEINE LIGASE"/>
    <property type="match status" value="1"/>
</dbReference>
<evidence type="ECO:0000313" key="12">
    <source>
        <dbReference type="Proteomes" id="UP001528411"/>
    </source>
</evidence>
<evidence type="ECO:0000256" key="6">
    <source>
        <dbReference type="ARBA" id="ARBA00022840"/>
    </source>
</evidence>
<evidence type="ECO:0000259" key="10">
    <source>
        <dbReference type="Pfam" id="PF04262"/>
    </source>
</evidence>
<dbReference type="Proteomes" id="UP001528411">
    <property type="component" value="Unassembled WGS sequence"/>
</dbReference>
<accession>A0ABT5FBF3</accession>
<keyword evidence="4 8" id="KW-0317">Glutathione biosynthesis</keyword>
<keyword evidence="3 8" id="KW-0436">Ligase</keyword>
<keyword evidence="5 8" id="KW-0547">Nucleotide-binding</keyword>
<dbReference type="GO" id="GO:0004357">
    <property type="term" value="F:glutamate-cysteine ligase activity"/>
    <property type="evidence" value="ECO:0007669"/>
    <property type="project" value="UniProtKB-EC"/>
</dbReference>